<dbReference type="FunFam" id="3.40.50.300:FF:000068">
    <property type="entry name" value="Site-determining protein"/>
    <property type="match status" value="1"/>
</dbReference>
<feature type="binding site" evidence="10">
    <location>
        <begin position="11"/>
        <end position="18"/>
    </location>
    <ligand>
        <name>ATP</name>
        <dbReference type="ChEBI" id="CHEBI:30616"/>
    </ligand>
</feature>
<dbReference type="GO" id="GO:0005524">
    <property type="term" value="F:ATP binding"/>
    <property type="evidence" value="ECO:0007669"/>
    <property type="project" value="UniProtKB-KW"/>
</dbReference>
<dbReference type="EMBL" id="CP048104">
    <property type="protein sequence ID" value="QKG84100.1"/>
    <property type="molecule type" value="Genomic_DNA"/>
</dbReference>
<reference evidence="11 12" key="1">
    <citation type="submission" date="2020-01" db="EMBL/GenBank/DDBJ databases">
        <authorList>
            <person name="Gulvik C.A."/>
            <person name="Batra D.G."/>
        </authorList>
    </citation>
    <scope>NUCLEOTIDE SEQUENCE [LARGE SCALE GENOMIC DNA]</scope>
    <source>
        <strain evidence="11 12">W9323</strain>
    </source>
</reference>
<evidence type="ECO:0000313" key="12">
    <source>
        <dbReference type="Proteomes" id="UP000503088"/>
    </source>
</evidence>
<evidence type="ECO:0000256" key="10">
    <source>
        <dbReference type="PIRSR" id="PIRSR003092-1"/>
    </source>
</evidence>
<dbReference type="PIRSF" id="PIRSF003092">
    <property type="entry name" value="MinD"/>
    <property type="match status" value="1"/>
</dbReference>
<accession>A0A7D3Y019</accession>
<dbReference type="Gene3D" id="3.40.50.300">
    <property type="entry name" value="P-loop containing nucleotide triphosphate hydrolases"/>
    <property type="match status" value="1"/>
</dbReference>
<dbReference type="InterPro" id="IPR050625">
    <property type="entry name" value="ParA/MinD_ATPase"/>
</dbReference>
<dbReference type="InterPro" id="IPR027417">
    <property type="entry name" value="P-loop_NTPase"/>
</dbReference>
<dbReference type="NCBIfam" id="TIGR01968">
    <property type="entry name" value="minD_bact"/>
    <property type="match status" value="1"/>
</dbReference>
<evidence type="ECO:0000313" key="11">
    <source>
        <dbReference type="EMBL" id="QKG84100.1"/>
    </source>
</evidence>
<keyword evidence="12" id="KW-1185">Reference proteome</keyword>
<dbReference type="GO" id="GO:0016887">
    <property type="term" value="F:ATP hydrolysis activity"/>
    <property type="evidence" value="ECO:0007669"/>
    <property type="project" value="InterPro"/>
</dbReference>
<dbReference type="InterPro" id="IPR010223">
    <property type="entry name" value="MinD"/>
</dbReference>
<dbReference type="GO" id="GO:0009898">
    <property type="term" value="C:cytoplasmic side of plasma membrane"/>
    <property type="evidence" value="ECO:0007669"/>
    <property type="project" value="TreeGrafter"/>
</dbReference>
<evidence type="ECO:0000256" key="4">
    <source>
        <dbReference type="ARBA" id="ARBA00022741"/>
    </source>
</evidence>
<dbReference type="InterPro" id="IPR025501">
    <property type="entry name" value="MinD_FleN"/>
</dbReference>
<comment type="function">
    <text evidence="8">ATPase required for the correct placement of the division site. Cell division inhibitors MinC and MinD act in concert to form an inhibitor capable of blocking formation of the polar Z ring septums. Rapidly oscillates between the poles of the cell to destabilize FtsZ filaments that have formed before they mature into polar Z rings.</text>
</comment>
<keyword evidence="7" id="KW-0131">Cell cycle</keyword>
<dbReference type="CDD" id="cd02036">
    <property type="entry name" value="MinD"/>
    <property type="match status" value="1"/>
</dbReference>
<dbReference type="Pfam" id="PF10609">
    <property type="entry name" value="ParA"/>
    <property type="match status" value="1"/>
</dbReference>
<evidence type="ECO:0000256" key="3">
    <source>
        <dbReference type="ARBA" id="ARBA00022618"/>
    </source>
</evidence>
<protein>
    <recommendedName>
        <fullName evidence="2">Septum site-determining protein MinD</fullName>
    </recommendedName>
    <alternativeName>
        <fullName evidence="9">Cell division inhibitor MinD</fullName>
    </alternativeName>
</protein>
<organism evidence="11 12">
    <name type="scientific">Kroppenstedtia pulmonis</name>
    <dbReference type="NCBI Taxonomy" id="1380685"/>
    <lineage>
        <taxon>Bacteria</taxon>
        <taxon>Bacillati</taxon>
        <taxon>Bacillota</taxon>
        <taxon>Bacilli</taxon>
        <taxon>Bacillales</taxon>
        <taxon>Thermoactinomycetaceae</taxon>
        <taxon>Kroppenstedtia</taxon>
    </lineage>
</organism>
<sequence>MGESIVVTSGKGGVGKSTTSANIGTALALSGRKVCLVDTDIGLRNLDVLLGLENRIVFDLVDVIEKKCQVQQALIKDKRCKALYLLPAAQTKDKTAFSSKQLGWLVHELKEEFDYVIIDSPAGIEMGFKIAVSCADQAIVVTTPESTSVRDADRVIGLLEKEQVGPPKLIVNRVRTHLVKEGGMMAVDDVASVLAVDLLGVVPDDEEIIKAGNQGEPAVVHGKSLAAKAYRNVAKRIQGDMVPLLVLDKERKIMKRMKKWLGFA</sequence>
<dbReference type="PANTHER" id="PTHR43384">
    <property type="entry name" value="SEPTUM SITE-DETERMINING PROTEIN MIND HOMOLOG, CHLOROPLASTIC-RELATED"/>
    <property type="match status" value="1"/>
</dbReference>
<evidence type="ECO:0000256" key="2">
    <source>
        <dbReference type="ARBA" id="ARBA00016887"/>
    </source>
</evidence>
<dbReference type="InterPro" id="IPR033756">
    <property type="entry name" value="YlxH/NBP35"/>
</dbReference>
<keyword evidence="4 10" id="KW-0547">Nucleotide-binding</keyword>
<dbReference type="GO" id="GO:0000917">
    <property type="term" value="P:division septum assembly"/>
    <property type="evidence" value="ECO:0007669"/>
    <property type="project" value="UniProtKB-KW"/>
</dbReference>
<dbReference type="RefSeq" id="WP_173221468.1">
    <property type="nucleotide sequence ID" value="NZ_CP048104.1"/>
</dbReference>
<dbReference type="SUPFAM" id="SSF52540">
    <property type="entry name" value="P-loop containing nucleoside triphosphate hydrolases"/>
    <property type="match status" value="1"/>
</dbReference>
<dbReference type="AlphaFoldDB" id="A0A7D3Y019"/>
<comment type="similarity">
    <text evidence="1">Belongs to the ParA family. MinD subfamily.</text>
</comment>
<keyword evidence="6" id="KW-0717">Septation</keyword>
<gene>
    <name evidence="11" type="primary">minD</name>
    <name evidence="11" type="ORF">GXN76_06170</name>
</gene>
<proteinExistence type="inferred from homology"/>
<dbReference type="GO" id="GO:0051782">
    <property type="term" value="P:negative regulation of cell division"/>
    <property type="evidence" value="ECO:0007669"/>
    <property type="project" value="TreeGrafter"/>
</dbReference>
<dbReference type="GO" id="GO:0005829">
    <property type="term" value="C:cytosol"/>
    <property type="evidence" value="ECO:0007669"/>
    <property type="project" value="TreeGrafter"/>
</dbReference>
<keyword evidence="3" id="KW-0132">Cell division</keyword>
<dbReference type="PANTHER" id="PTHR43384:SF6">
    <property type="entry name" value="SEPTUM SITE-DETERMINING PROTEIN MIND HOMOLOG, CHLOROPLASTIC"/>
    <property type="match status" value="1"/>
</dbReference>
<keyword evidence="5 10" id="KW-0067">ATP-binding</keyword>
<evidence type="ECO:0000256" key="7">
    <source>
        <dbReference type="ARBA" id="ARBA00023306"/>
    </source>
</evidence>
<evidence type="ECO:0000256" key="5">
    <source>
        <dbReference type="ARBA" id="ARBA00022840"/>
    </source>
</evidence>
<evidence type="ECO:0000256" key="9">
    <source>
        <dbReference type="ARBA" id="ARBA00032845"/>
    </source>
</evidence>
<dbReference type="KEGG" id="kpul:GXN76_06170"/>
<evidence type="ECO:0000256" key="8">
    <source>
        <dbReference type="ARBA" id="ARBA00025436"/>
    </source>
</evidence>
<dbReference type="Proteomes" id="UP000503088">
    <property type="component" value="Chromosome"/>
</dbReference>
<name>A0A7D3Y019_9BACL</name>
<evidence type="ECO:0000256" key="6">
    <source>
        <dbReference type="ARBA" id="ARBA00023210"/>
    </source>
</evidence>
<evidence type="ECO:0000256" key="1">
    <source>
        <dbReference type="ARBA" id="ARBA00010257"/>
    </source>
</evidence>